<organism evidence="3 4">
    <name type="scientific">Staphylococcus hsinchuensis</name>
    <dbReference type="NCBI Taxonomy" id="3051183"/>
    <lineage>
        <taxon>Bacteria</taxon>
        <taxon>Bacillati</taxon>
        <taxon>Bacillota</taxon>
        <taxon>Bacilli</taxon>
        <taxon>Bacillales</taxon>
        <taxon>Staphylococcaceae</taxon>
        <taxon>Staphylococcus</taxon>
    </lineage>
</organism>
<dbReference type="Gene3D" id="3.30.360.10">
    <property type="entry name" value="Dihydrodipicolinate Reductase, domain 2"/>
    <property type="match status" value="1"/>
</dbReference>
<dbReference type="Gene3D" id="3.40.50.720">
    <property type="entry name" value="NAD(P)-binding Rossmann-like Domain"/>
    <property type="match status" value="1"/>
</dbReference>
<name>A0ABZ3EDS0_9STAP</name>
<dbReference type="InterPro" id="IPR036291">
    <property type="entry name" value="NAD(P)-bd_dom_sf"/>
</dbReference>
<feature type="domain" description="GFO/IDH/MocA-like oxidoreductase" evidence="2">
    <location>
        <begin position="139"/>
        <end position="235"/>
    </location>
</feature>
<evidence type="ECO:0000313" key="3">
    <source>
        <dbReference type="EMBL" id="XAF70969.1"/>
    </source>
</evidence>
<gene>
    <name evidence="3" type="ORF">QQM35_02275</name>
</gene>
<feature type="domain" description="Gfo/Idh/MocA-like oxidoreductase N-terminal" evidence="1">
    <location>
        <begin position="1"/>
        <end position="119"/>
    </location>
</feature>
<accession>A0ABZ3EDS0</accession>
<dbReference type="SUPFAM" id="SSF51735">
    <property type="entry name" value="NAD(P)-binding Rossmann-fold domains"/>
    <property type="match status" value="1"/>
</dbReference>
<protein>
    <submittedName>
        <fullName evidence="3">Gfo/Idh/MocA family oxidoreductase</fullName>
    </submittedName>
</protein>
<sequence>MNIGIVGAGKIVKEALPVFEQMQDVTFHSIVSSGRNPQNIETLQKQYNIKHAYEDFTQFITDESLDVIYLAVPNHLHFKFAKLAIEHQKHVICEKPFTLTKAELQTLQTLSQENNVIIIEAINNLYLNNFETLKNSLQEIGHCKIVQFNYSQYSSRYDKFKQGEVQPVFDPDKGGGALMDLNVYNVHLAVGLFGMPLRVTYFPNIERNIDTSGVLILEYESMKVVCVGAKDSTSPNQSTIQGDVATLQINGPTNELNEIELRYNDGGVQMFKDHQDKHRMYDEFLKITDILQHKDYTFAQQQLEHSINVMEVLELALKSANIEVGPSI</sequence>
<proteinExistence type="predicted"/>
<reference evidence="3 4" key="1">
    <citation type="journal article" date="2024" name="Pathogens">
        <title>Staphylococcus hsinchuensis sp. nov., Isolated from Soymilk.</title>
        <authorList>
            <person name="Wang Y.T."/>
            <person name="Lin Y.C."/>
            <person name="Hsieh Y.H."/>
            <person name="Lin Y.T."/>
            <person name="Hamada M."/>
            <person name="Chen C.C."/>
            <person name="Liou J.S."/>
            <person name="Lee A.Y."/>
            <person name="Zhang W.L."/>
            <person name="Chen Y.T."/>
            <person name="Huang C.H."/>
        </authorList>
    </citation>
    <scope>NUCLEOTIDE SEQUENCE [LARGE SCALE GENOMIC DNA]</scope>
    <source>
        <strain evidence="3 4">H164</strain>
    </source>
</reference>
<dbReference type="Proteomes" id="UP001436297">
    <property type="component" value="Chromosome"/>
</dbReference>
<dbReference type="PANTHER" id="PTHR43054">
    <property type="match status" value="1"/>
</dbReference>
<keyword evidence="4" id="KW-1185">Reference proteome</keyword>
<dbReference type="Pfam" id="PF01408">
    <property type="entry name" value="GFO_IDH_MocA"/>
    <property type="match status" value="1"/>
</dbReference>
<dbReference type="RefSeq" id="WP_342610463.1">
    <property type="nucleotide sequence ID" value="NZ_CP128355.1"/>
</dbReference>
<dbReference type="InterPro" id="IPR055170">
    <property type="entry name" value="GFO_IDH_MocA-like_dom"/>
</dbReference>
<dbReference type="PANTHER" id="PTHR43054:SF1">
    <property type="entry name" value="SCYLLO-INOSITOL 2-DEHYDROGENASE (NADP(+)) IOLU"/>
    <property type="match status" value="1"/>
</dbReference>
<dbReference type="EMBL" id="CP128355">
    <property type="protein sequence ID" value="XAF70969.1"/>
    <property type="molecule type" value="Genomic_DNA"/>
</dbReference>
<dbReference type="SUPFAM" id="SSF55347">
    <property type="entry name" value="Glyceraldehyde-3-phosphate dehydrogenase-like, C-terminal domain"/>
    <property type="match status" value="1"/>
</dbReference>
<dbReference type="InterPro" id="IPR000683">
    <property type="entry name" value="Gfo/Idh/MocA-like_OxRdtase_N"/>
</dbReference>
<evidence type="ECO:0000313" key="4">
    <source>
        <dbReference type="Proteomes" id="UP001436297"/>
    </source>
</evidence>
<evidence type="ECO:0000259" key="2">
    <source>
        <dbReference type="Pfam" id="PF22725"/>
    </source>
</evidence>
<evidence type="ECO:0000259" key="1">
    <source>
        <dbReference type="Pfam" id="PF01408"/>
    </source>
</evidence>
<dbReference type="Pfam" id="PF22725">
    <property type="entry name" value="GFO_IDH_MocA_C3"/>
    <property type="match status" value="1"/>
</dbReference>